<sequence length="149" mass="17681">MSMLVSNLKGHHACSRRKTLAKSHWRFRLSRRFCTNGCRRLSVYEKKVQLVIDELCSNLGRKWTVKEMASYVKCSEQHLRKIFLKHTNQSPKEYYLNTKLHYSYSLLKENKSVHRVAEQLGFYDSFHFSKAFKHKFGYSPSEVNANKDK</sequence>
<proteinExistence type="predicted"/>
<dbReference type="Proteomes" id="UP000241771">
    <property type="component" value="Unassembled WGS sequence"/>
</dbReference>
<dbReference type="PANTHER" id="PTHR43280">
    <property type="entry name" value="ARAC-FAMILY TRANSCRIPTIONAL REGULATOR"/>
    <property type="match status" value="1"/>
</dbReference>
<dbReference type="SUPFAM" id="SSF46689">
    <property type="entry name" value="Homeodomain-like"/>
    <property type="match status" value="2"/>
</dbReference>
<dbReference type="EMBL" id="PYMA01000001">
    <property type="protein sequence ID" value="PSW22242.1"/>
    <property type="molecule type" value="Genomic_DNA"/>
</dbReference>
<dbReference type="SMART" id="SM00342">
    <property type="entry name" value="HTH_ARAC"/>
    <property type="match status" value="1"/>
</dbReference>
<evidence type="ECO:0000313" key="5">
    <source>
        <dbReference type="EMBL" id="PSW22242.1"/>
    </source>
</evidence>
<evidence type="ECO:0000313" key="6">
    <source>
        <dbReference type="Proteomes" id="UP000241771"/>
    </source>
</evidence>
<dbReference type="InterPro" id="IPR018060">
    <property type="entry name" value="HTH_AraC"/>
</dbReference>
<feature type="domain" description="HTH araC/xylS-type" evidence="4">
    <location>
        <begin position="49"/>
        <end position="146"/>
    </location>
</feature>
<dbReference type="GO" id="GO:0043565">
    <property type="term" value="F:sequence-specific DNA binding"/>
    <property type="evidence" value="ECO:0007669"/>
    <property type="project" value="InterPro"/>
</dbReference>
<dbReference type="PROSITE" id="PS01124">
    <property type="entry name" value="HTH_ARAC_FAMILY_2"/>
    <property type="match status" value="1"/>
</dbReference>
<dbReference type="PANTHER" id="PTHR43280:SF31">
    <property type="entry name" value="TRANSCRIPTIONAL REGULATORY PROTEIN"/>
    <property type="match status" value="1"/>
</dbReference>
<organism evidence="5 6">
    <name type="scientific">Photobacterium sanctipauli</name>
    <dbReference type="NCBI Taxonomy" id="1342794"/>
    <lineage>
        <taxon>Bacteria</taxon>
        <taxon>Pseudomonadati</taxon>
        <taxon>Pseudomonadota</taxon>
        <taxon>Gammaproteobacteria</taxon>
        <taxon>Vibrionales</taxon>
        <taxon>Vibrionaceae</taxon>
        <taxon>Photobacterium</taxon>
    </lineage>
</organism>
<dbReference type="Pfam" id="PF12833">
    <property type="entry name" value="HTH_18"/>
    <property type="match status" value="1"/>
</dbReference>
<evidence type="ECO:0000256" key="1">
    <source>
        <dbReference type="ARBA" id="ARBA00023015"/>
    </source>
</evidence>
<keyword evidence="6" id="KW-1185">Reference proteome</keyword>
<accession>A0A2T3P187</accession>
<protein>
    <recommendedName>
        <fullName evidence="4">HTH araC/xylS-type domain-containing protein</fullName>
    </recommendedName>
</protein>
<dbReference type="InterPro" id="IPR009057">
    <property type="entry name" value="Homeodomain-like_sf"/>
</dbReference>
<gene>
    <name evidence="5" type="ORF">C9I98_02975</name>
</gene>
<dbReference type="Gene3D" id="1.10.10.60">
    <property type="entry name" value="Homeodomain-like"/>
    <property type="match status" value="1"/>
</dbReference>
<evidence type="ECO:0000256" key="2">
    <source>
        <dbReference type="ARBA" id="ARBA00023125"/>
    </source>
</evidence>
<evidence type="ECO:0000259" key="4">
    <source>
        <dbReference type="PROSITE" id="PS01124"/>
    </source>
</evidence>
<dbReference type="GO" id="GO:0003700">
    <property type="term" value="F:DNA-binding transcription factor activity"/>
    <property type="evidence" value="ECO:0007669"/>
    <property type="project" value="InterPro"/>
</dbReference>
<dbReference type="InterPro" id="IPR020449">
    <property type="entry name" value="Tscrpt_reg_AraC-type_HTH"/>
</dbReference>
<dbReference type="PRINTS" id="PR00032">
    <property type="entry name" value="HTHARAC"/>
</dbReference>
<name>A0A2T3P187_9GAMM</name>
<dbReference type="AlphaFoldDB" id="A0A2T3P187"/>
<comment type="caution">
    <text evidence="5">The sequence shown here is derived from an EMBL/GenBank/DDBJ whole genome shotgun (WGS) entry which is preliminary data.</text>
</comment>
<reference evidence="5 6" key="1">
    <citation type="submission" date="2018-01" db="EMBL/GenBank/DDBJ databases">
        <title>Whole genome sequencing of Histamine producing bacteria.</title>
        <authorList>
            <person name="Butler K."/>
        </authorList>
    </citation>
    <scope>NUCLEOTIDE SEQUENCE [LARGE SCALE GENOMIC DNA]</scope>
    <source>
        <strain evidence="5 6">DSM 100436</strain>
    </source>
</reference>
<evidence type="ECO:0000256" key="3">
    <source>
        <dbReference type="ARBA" id="ARBA00023163"/>
    </source>
</evidence>
<keyword evidence="2" id="KW-0238">DNA-binding</keyword>
<keyword evidence="3" id="KW-0804">Transcription</keyword>
<keyword evidence="1" id="KW-0805">Transcription regulation</keyword>